<feature type="transmembrane region" description="Helical" evidence="2">
    <location>
        <begin position="641"/>
        <end position="661"/>
    </location>
</feature>
<feature type="region of interest" description="Disordered" evidence="1">
    <location>
        <begin position="980"/>
        <end position="1002"/>
    </location>
</feature>
<feature type="chain" id="PRO_5016247934" description="Bacterial Ig-like domain-containing protein" evidence="3">
    <location>
        <begin position="32"/>
        <end position="1109"/>
    </location>
</feature>
<name>A0A314XPR0_PRUYE</name>
<dbReference type="EMBL" id="PJQY01002342">
    <property type="protein sequence ID" value="PQP94499.1"/>
    <property type="molecule type" value="Genomic_DNA"/>
</dbReference>
<feature type="compositionally biased region" description="Polar residues" evidence="1">
    <location>
        <begin position="1095"/>
        <end position="1109"/>
    </location>
</feature>
<evidence type="ECO:0000256" key="2">
    <source>
        <dbReference type="SAM" id="Phobius"/>
    </source>
</evidence>
<feature type="transmembrane region" description="Helical" evidence="2">
    <location>
        <begin position="681"/>
        <end position="699"/>
    </location>
</feature>
<feature type="region of interest" description="Disordered" evidence="1">
    <location>
        <begin position="1087"/>
        <end position="1109"/>
    </location>
</feature>
<protein>
    <recommendedName>
        <fullName evidence="6">Bacterial Ig-like domain-containing protein</fullName>
    </recommendedName>
</protein>
<keyword evidence="3" id="KW-0732">Signal</keyword>
<dbReference type="STRING" id="2094558.A0A314XPR0"/>
<dbReference type="AlphaFoldDB" id="A0A314XPR0"/>
<keyword evidence="2" id="KW-1133">Transmembrane helix</keyword>
<evidence type="ECO:0000256" key="1">
    <source>
        <dbReference type="SAM" id="MobiDB-lite"/>
    </source>
</evidence>
<accession>A0A314XPR0</accession>
<evidence type="ECO:0000313" key="5">
    <source>
        <dbReference type="Proteomes" id="UP000250321"/>
    </source>
</evidence>
<proteinExistence type="predicted"/>
<evidence type="ECO:0000256" key="3">
    <source>
        <dbReference type="SAM" id="SignalP"/>
    </source>
</evidence>
<reference evidence="4 5" key="1">
    <citation type="submission" date="2018-02" db="EMBL/GenBank/DDBJ databases">
        <title>Draft genome of wild Prunus yedoensis var. nudiflora.</title>
        <authorList>
            <person name="Baek S."/>
            <person name="Kim J.-H."/>
            <person name="Choi K."/>
            <person name="Kim G.-B."/>
            <person name="Cho A."/>
            <person name="Jang H."/>
            <person name="Shin C.-H."/>
            <person name="Yu H.-J."/>
            <person name="Mun J.-H."/>
        </authorList>
    </citation>
    <scope>NUCLEOTIDE SEQUENCE [LARGE SCALE GENOMIC DNA]</scope>
    <source>
        <strain evidence="5">cv. Jeju island</strain>
        <tissue evidence="4">Leaf</tissue>
    </source>
</reference>
<feature type="signal peptide" evidence="3">
    <location>
        <begin position="1"/>
        <end position="31"/>
    </location>
</feature>
<feature type="transmembrane region" description="Helical" evidence="2">
    <location>
        <begin position="906"/>
        <end position="924"/>
    </location>
</feature>
<sequence length="1109" mass="122657">MAVPEMGLFKFLQYSFVLVTVLVNVQNSAESTVLIRFDRAPPARSRYSSAVFRYSVLTLNGSNACNKNTCSVHCQLDGQTLNPCPAKGMVFKNLTVNRDHIFLLNVTTWDGDRNSSAYSWFIDTIPPTAMIFSEKNYTSAEKIAIDITFNEACTGKGGFRCLNSSNCDVIVDGPGRVQPSSLRMIKPSISYSLDVVLSLASMYGRVIIRMADDFCTDQAGNSFTRTNGSTIIIHFDRRPVLADLWTSVPAYELMINGVPRTILATNKMEDLNIFLDFSIPIINTTEQILNALVVNSGNFVPIHGRNQGNRRFKFQLRNISRTEIIKIELQAGLIIGRTGIPVSLIPSFTFLYDSMETSVGLSTSSPNVTKDHDINVIVEFTKPVFGFQASMVQVVGGRITRFRELSRALYSLNVLAVTEHTVSVAVPSGKVYDISGNLNMASNQLEVKHYSTPAISIALHSFVTVGMLATSLAAAILSISTANLGAGMVGHLQVFVLSDWLSVNQPIDYSETTKGLRWLIPRQKLPWKKDSTLVWPCQEKLERKLSTSSVRGSPHEGTRIRVDFFLSNSSYMQHEVPVPIEVDPKPGWLHGQHSMRMTPYGLPLHCNEYFTYFLRGEPLSASNVIKGMENYKGWEDLQMNLFWLGIGGGSLVITHVLILLFLRWRLGPPAHGILSVPRFELFLLILMLPCITQSSTFVMKGGTTGGIITGALLLAIPAALILSVCLFQIIAIFYGGVVQYKEFKHVARKEPWTAKLWYFLTGRPSAGKWFYKEGLPSSFRSLFGILFESFQGPPLFIFVDQNEPNSISKWTGSGHSGIGRMRPVSLEDSAEEIKTPLSKRLLGVLDLPILLLIFRDGSAWGSYRELTHRGNQAKATSHCHYAGTVHMGIFALLISINGSNPVKARNLGFVMLTLLFLTFVTQMINEWHALMKSLLRLSQPQKNSFMLGLKFAAKGLVLPFLPRKQWSRVIPASSQPKTGLAPVLPLSPDTNFERRDTRAPRTGPISAMTATVVPVISPGSPGLEALQMAGSTNVEATVSTQRAVEAKRQKGLKLEPKSDLKKLRELARASFSGDSIFEEASTSYCSRMQPLSGEPSLQTPQASTSRTKH</sequence>
<dbReference type="Proteomes" id="UP000250321">
    <property type="component" value="Unassembled WGS sequence"/>
</dbReference>
<keyword evidence="5" id="KW-1185">Reference proteome</keyword>
<evidence type="ECO:0008006" key="6">
    <source>
        <dbReference type="Google" id="ProtNLM"/>
    </source>
</evidence>
<dbReference type="PANTHER" id="PTHR34677:SF3">
    <property type="entry name" value="BACTERIAL IG-LIKE DOMAIN-CONTAINING PROTEIN"/>
    <property type="match status" value="1"/>
</dbReference>
<dbReference type="PANTHER" id="PTHR34677">
    <property type="match status" value="1"/>
</dbReference>
<organism evidence="4 5">
    <name type="scientific">Prunus yedoensis var. nudiflora</name>
    <dbReference type="NCBI Taxonomy" id="2094558"/>
    <lineage>
        <taxon>Eukaryota</taxon>
        <taxon>Viridiplantae</taxon>
        <taxon>Streptophyta</taxon>
        <taxon>Embryophyta</taxon>
        <taxon>Tracheophyta</taxon>
        <taxon>Spermatophyta</taxon>
        <taxon>Magnoliopsida</taxon>
        <taxon>eudicotyledons</taxon>
        <taxon>Gunneridae</taxon>
        <taxon>Pentapetalae</taxon>
        <taxon>rosids</taxon>
        <taxon>fabids</taxon>
        <taxon>Rosales</taxon>
        <taxon>Rosaceae</taxon>
        <taxon>Amygdaloideae</taxon>
        <taxon>Amygdaleae</taxon>
        <taxon>Prunus</taxon>
    </lineage>
</organism>
<evidence type="ECO:0000313" key="4">
    <source>
        <dbReference type="EMBL" id="PQP94499.1"/>
    </source>
</evidence>
<keyword evidence="2" id="KW-0472">Membrane</keyword>
<feature type="transmembrane region" description="Helical" evidence="2">
    <location>
        <begin position="711"/>
        <end position="734"/>
    </location>
</feature>
<gene>
    <name evidence="4" type="ORF">Pyn_35407</name>
</gene>
<comment type="caution">
    <text evidence="4">The sequence shown here is derived from an EMBL/GenBank/DDBJ whole genome shotgun (WGS) entry which is preliminary data.</text>
</comment>
<dbReference type="OrthoDB" id="1936312at2759"/>
<keyword evidence="2" id="KW-0812">Transmembrane</keyword>